<gene>
    <name evidence="1" type="ORF">CC1G_00298</name>
</gene>
<dbReference type="EMBL" id="AACS02000005">
    <property type="protein sequence ID" value="EAU84779.2"/>
    <property type="molecule type" value="Genomic_DNA"/>
</dbReference>
<dbReference type="VEuPathDB" id="FungiDB:CC1G_00298"/>
<dbReference type="Proteomes" id="UP000001861">
    <property type="component" value="Unassembled WGS sequence"/>
</dbReference>
<proteinExistence type="predicted"/>
<organism evidence="1 2">
    <name type="scientific">Coprinopsis cinerea (strain Okayama-7 / 130 / ATCC MYA-4618 / FGSC 9003)</name>
    <name type="common">Inky cap fungus</name>
    <name type="synonym">Hormographiella aspergillata</name>
    <dbReference type="NCBI Taxonomy" id="240176"/>
    <lineage>
        <taxon>Eukaryota</taxon>
        <taxon>Fungi</taxon>
        <taxon>Dikarya</taxon>
        <taxon>Basidiomycota</taxon>
        <taxon>Agaricomycotina</taxon>
        <taxon>Agaricomycetes</taxon>
        <taxon>Agaricomycetidae</taxon>
        <taxon>Agaricales</taxon>
        <taxon>Agaricineae</taxon>
        <taxon>Psathyrellaceae</taxon>
        <taxon>Coprinopsis</taxon>
    </lineage>
</organism>
<sequence length="147" mass="16821">MHLPKPDISPGNQVGTIGNLTILPNDRMPVLYYLTKETLWQYVNETTILPVNVHNVTESALKYRHPPFQLVIGRKIEGIRGSWRFAGSMLYYEFPGKEETQGLFFKCEPSSGFSGVFMFYQQYVAHLFASLQLVSDFAIVLIDEKNQ</sequence>
<protein>
    <submittedName>
        <fullName evidence="1">Uncharacterized protein</fullName>
    </submittedName>
</protein>
<reference evidence="1 2" key="1">
    <citation type="journal article" date="2010" name="Proc. Natl. Acad. Sci. U.S.A.">
        <title>Insights into evolution of multicellular fungi from the assembled chromosomes of the mushroom Coprinopsis cinerea (Coprinus cinereus).</title>
        <authorList>
            <person name="Stajich J.E."/>
            <person name="Wilke S.K."/>
            <person name="Ahren D."/>
            <person name="Au C.H."/>
            <person name="Birren B.W."/>
            <person name="Borodovsky M."/>
            <person name="Burns C."/>
            <person name="Canback B."/>
            <person name="Casselton L.A."/>
            <person name="Cheng C.K."/>
            <person name="Deng J."/>
            <person name="Dietrich F.S."/>
            <person name="Fargo D.C."/>
            <person name="Farman M.L."/>
            <person name="Gathman A.C."/>
            <person name="Goldberg J."/>
            <person name="Guigo R."/>
            <person name="Hoegger P.J."/>
            <person name="Hooker J.B."/>
            <person name="Huggins A."/>
            <person name="James T.Y."/>
            <person name="Kamada T."/>
            <person name="Kilaru S."/>
            <person name="Kodira C."/>
            <person name="Kues U."/>
            <person name="Kupfer D."/>
            <person name="Kwan H.S."/>
            <person name="Lomsadze A."/>
            <person name="Li W."/>
            <person name="Lilly W.W."/>
            <person name="Ma L.J."/>
            <person name="Mackey A.J."/>
            <person name="Manning G."/>
            <person name="Martin F."/>
            <person name="Muraguchi H."/>
            <person name="Natvig D.O."/>
            <person name="Palmerini H."/>
            <person name="Ramesh M.A."/>
            <person name="Rehmeyer C.J."/>
            <person name="Roe B.A."/>
            <person name="Shenoy N."/>
            <person name="Stanke M."/>
            <person name="Ter-Hovhannisyan V."/>
            <person name="Tunlid A."/>
            <person name="Velagapudi R."/>
            <person name="Vision T.J."/>
            <person name="Zeng Q."/>
            <person name="Zolan M.E."/>
            <person name="Pukkila P.J."/>
        </authorList>
    </citation>
    <scope>NUCLEOTIDE SEQUENCE [LARGE SCALE GENOMIC DNA]</scope>
    <source>
        <strain evidence="2">Okayama-7 / 130 / ATCC MYA-4618 / FGSC 9003</strain>
    </source>
</reference>
<dbReference type="KEGG" id="cci:CC1G_00298"/>
<dbReference type="HOGENOM" id="CLU_1767961_0_0_1"/>
<dbReference type="GeneID" id="6013718"/>
<dbReference type="OMA" id="WHYHNAS"/>
<accession>A8NXG6</accession>
<evidence type="ECO:0000313" key="2">
    <source>
        <dbReference type="Proteomes" id="UP000001861"/>
    </source>
</evidence>
<dbReference type="AlphaFoldDB" id="A8NXG6"/>
<dbReference type="RefSeq" id="XP_001837162.2">
    <property type="nucleotide sequence ID" value="XM_001837110.2"/>
</dbReference>
<dbReference type="eggNOG" id="ENOG502R14U">
    <property type="taxonomic scope" value="Eukaryota"/>
</dbReference>
<evidence type="ECO:0000313" key="1">
    <source>
        <dbReference type="EMBL" id="EAU84779.2"/>
    </source>
</evidence>
<name>A8NXG6_COPC7</name>
<comment type="caution">
    <text evidence="1">The sequence shown here is derived from an EMBL/GenBank/DDBJ whole genome shotgun (WGS) entry which is preliminary data.</text>
</comment>
<dbReference type="InParanoid" id="A8NXG6"/>
<keyword evidence="2" id="KW-1185">Reference proteome</keyword>
<dbReference type="OrthoDB" id="3229881at2759"/>